<name>A0A3A4NVI1_ABYX5</name>
<evidence type="ECO:0000313" key="1">
    <source>
        <dbReference type="EMBL" id="RJP19814.1"/>
    </source>
</evidence>
<reference evidence="1 2" key="1">
    <citation type="journal article" date="2017" name="ISME J.">
        <title>Energy and carbon metabolisms in a deep terrestrial subsurface fluid microbial community.</title>
        <authorList>
            <person name="Momper L."/>
            <person name="Jungbluth S.P."/>
            <person name="Lee M.D."/>
            <person name="Amend J.P."/>
        </authorList>
    </citation>
    <scope>NUCLEOTIDE SEQUENCE [LARGE SCALE GENOMIC DNA]</scope>
    <source>
        <strain evidence="1">SURF_5</strain>
    </source>
</reference>
<dbReference type="Proteomes" id="UP000265882">
    <property type="component" value="Unassembled WGS sequence"/>
</dbReference>
<proteinExistence type="predicted"/>
<dbReference type="AlphaFoldDB" id="A0A3A4NVI1"/>
<sequence length="104" mass="11812">MRAGTARSAISRFVMHALQGMVFFIIIFAIDPPAHAEIRLYHLRVTLRSGERYETISAVDPFSYCSRSGGLVVYLRDYSLIYSPQMKVKILRTWTEPTGDLAGR</sequence>
<accession>A0A3A4NVI1</accession>
<dbReference type="EMBL" id="QZKU01000084">
    <property type="protein sequence ID" value="RJP19814.1"/>
    <property type="molecule type" value="Genomic_DNA"/>
</dbReference>
<organism evidence="1 2">
    <name type="scientific">Abyssobacteria bacterium (strain SURF_5)</name>
    <dbReference type="NCBI Taxonomy" id="2093360"/>
    <lineage>
        <taxon>Bacteria</taxon>
        <taxon>Pseudomonadati</taxon>
        <taxon>Candidatus Hydrogenedentota</taxon>
        <taxon>Candidatus Abyssobacteria</taxon>
    </lineage>
</organism>
<comment type="caution">
    <text evidence="1">The sequence shown here is derived from an EMBL/GenBank/DDBJ whole genome shotgun (WGS) entry which is preliminary data.</text>
</comment>
<protein>
    <submittedName>
        <fullName evidence="1">Uncharacterized protein</fullName>
    </submittedName>
</protein>
<gene>
    <name evidence="1" type="ORF">C4520_12050</name>
</gene>
<evidence type="ECO:0000313" key="2">
    <source>
        <dbReference type="Proteomes" id="UP000265882"/>
    </source>
</evidence>